<dbReference type="Pfam" id="PF17946">
    <property type="entry name" value="RecC_C"/>
    <property type="match status" value="1"/>
</dbReference>
<dbReference type="SUPFAM" id="SSF52540">
    <property type="entry name" value="P-loop containing nucleoside triphosphate hydrolases"/>
    <property type="match status" value="2"/>
</dbReference>
<keyword evidence="9 10" id="KW-0234">DNA repair</keyword>
<dbReference type="Gene3D" id="1.10.10.160">
    <property type="match status" value="1"/>
</dbReference>
<dbReference type="RefSeq" id="WP_346049976.1">
    <property type="nucleotide sequence ID" value="NZ_JAYGII010000002.1"/>
</dbReference>
<evidence type="ECO:0000256" key="1">
    <source>
        <dbReference type="ARBA" id="ARBA00022722"/>
    </source>
</evidence>
<dbReference type="GO" id="GO:0003678">
    <property type="term" value="F:DNA helicase activity"/>
    <property type="evidence" value="ECO:0007669"/>
    <property type="project" value="UniProtKB-UniRule"/>
</dbReference>
<protein>
    <recommendedName>
        <fullName evidence="10">RecBCD enzyme subunit RecC</fullName>
    </recommendedName>
    <alternativeName>
        <fullName evidence="10">Exonuclease V subunit RecC</fullName>
        <shortName evidence="10">ExoV subunit RecC</shortName>
    </alternativeName>
    <alternativeName>
        <fullName evidence="10">Helicase/nuclease RecBCD subunit RecC</fullName>
    </alternativeName>
</protein>
<keyword evidence="3 10" id="KW-0227">DNA damage</keyword>
<keyword evidence="4 10" id="KW-0378">Hydrolase</keyword>
<dbReference type="Gene3D" id="3.40.50.10930">
    <property type="match status" value="1"/>
</dbReference>
<evidence type="ECO:0000313" key="12">
    <source>
        <dbReference type="EMBL" id="MEA5444605.1"/>
    </source>
</evidence>
<keyword evidence="7 10" id="KW-0067">ATP-binding</keyword>
<sequence>MSQPLSEQSEQSIQPGFAVLHGNRLEDLTEATVDWLRQTPLAPLENEVFLVQSNGMAQWLKLALASEAAGEAPGLGISAAHRFELPQSFLWRAYRAVLGDERVPEASPFEKTRLQWRLFRLLPSLLEAEPEVYRPLANFLAKGDSLRKRYQLARHLADIYDQYQVYRADWLSDWLAGEDQLRRANGEPSPLPEGQSWQPALWRALHEDIGAPFNQASRAGIHRDFVAALDKGEAHGLPRRIVVFGITSLPQQVLEALHALSRHCQILMLVQNPCQHFWADIVEDRELLTLKQSRHRKKAGSPGHPLLAAWGKQGRDYIGLLYDYDLPEKYREWFNSIDLFVPVVEKDASDSLLQQIQQDIFDLNPLPTEKRTLGEDNSIRFHRAHSPQREVEILHDRLLHAFQQADKAGKPLRPRDVIVMVPDIESYAPYIEAVFGSLDENDPRYIPYTIGDRRQRHGTPLAVALEHLIDLPNWRFTLGDVLDLLDVPAIQRRFGLRDEDLPPLRQWIRDAGIRWGMDAEQRQSLDLEVDFEANSWRFGLRRMLLGYAVGRGEAWQDIEPYPEIGGLDAERLGRLRALLDTLEAQWQTLSQDGTPAEWADRLAGLLQDLFDLRDAEELQLEARLLEAMSEWRAACEDAGFDDAIPLGIAREAWLAPLEDEGPAQRFLAGRVNICTLMPMRSIPFRVVCLLGMNDGDYPRSRPPLDFDLMNQRGEYRPGDRSRREDDRYLFLEALLSAREHLHVSWVGRSIRDNEPRPPSVLVSQLRDHIHHGWTLDEALKNEEKPKTVVESLTVDHPLQGFSPRYGDDEALFTYSREWAYSESLPAEADDQPLSLPDLEQPVVLRVSDLMRFLKDAPAHFFRERLKLRFDDESETLDEHEPFTVAGLDQYTLANQLLEPVRQTAGGDTGALIEATGHRLLRSGQLPVGSFGELNLEQQSRQAMAAAERWQDHTTRWPQAASALEIQLEFKIGDQSLRLEDWISDLRCADKTSHLARLTLKGGPISKDGTPRYNRLLEDWVIHLAVSAQGQALETWAIASDTEYQFKPVSAEQASAWLETMMAGWLEGLCQPLPLPVRTTFHWLDNHPDDEPSAEKLASQYESDFNTGEVDYGGNAALKRAFPDAASLLLPMKDEQTAFAWWSQALYQPLIEALQVDQTKEGDKA</sequence>
<dbReference type="PIRSF" id="PIRSF000980">
    <property type="entry name" value="RecC"/>
    <property type="match status" value="1"/>
</dbReference>
<evidence type="ECO:0000256" key="7">
    <source>
        <dbReference type="ARBA" id="ARBA00022840"/>
    </source>
</evidence>
<dbReference type="Pfam" id="PF04257">
    <property type="entry name" value="Exonuc_V_gamma"/>
    <property type="match status" value="1"/>
</dbReference>
<dbReference type="GO" id="GO:0009338">
    <property type="term" value="C:exodeoxyribonuclease V complex"/>
    <property type="evidence" value="ECO:0007669"/>
    <property type="project" value="InterPro"/>
</dbReference>
<dbReference type="PANTHER" id="PTHR30591">
    <property type="entry name" value="RECBCD ENZYME SUBUNIT RECC"/>
    <property type="match status" value="1"/>
</dbReference>
<keyword evidence="6 10" id="KW-0269">Exonuclease</keyword>
<reference evidence="12 13" key="1">
    <citation type="submission" date="2023-12" db="EMBL/GenBank/DDBJ databases">
        <title>Whole-genome sequencing of halo(alkali)philic microorganisms from hypersaline lakes.</title>
        <authorList>
            <person name="Sorokin D.Y."/>
            <person name="Merkel A.Y."/>
            <person name="Messina E."/>
            <person name="Yakimov M."/>
        </authorList>
    </citation>
    <scope>NUCLEOTIDE SEQUENCE [LARGE SCALE GENOMIC DNA]</scope>
    <source>
        <strain evidence="12 13">AB-CW1</strain>
    </source>
</reference>
<evidence type="ECO:0000256" key="9">
    <source>
        <dbReference type="ARBA" id="ARBA00023204"/>
    </source>
</evidence>
<evidence type="ECO:0000256" key="8">
    <source>
        <dbReference type="ARBA" id="ARBA00023125"/>
    </source>
</evidence>
<dbReference type="InterPro" id="IPR027417">
    <property type="entry name" value="P-loop_NTPase"/>
</dbReference>
<keyword evidence="8 10" id="KW-0238">DNA-binding</keyword>
<evidence type="ECO:0000256" key="2">
    <source>
        <dbReference type="ARBA" id="ARBA00022741"/>
    </source>
</evidence>
<keyword evidence="13" id="KW-1185">Reference proteome</keyword>
<evidence type="ECO:0000256" key="6">
    <source>
        <dbReference type="ARBA" id="ARBA00022839"/>
    </source>
</evidence>
<dbReference type="GO" id="GO:0003677">
    <property type="term" value="F:DNA binding"/>
    <property type="evidence" value="ECO:0007669"/>
    <property type="project" value="UniProtKB-UniRule"/>
</dbReference>
<keyword evidence="2 10" id="KW-0547">Nucleotide-binding</keyword>
<organism evidence="12 13">
    <name type="scientific">Natronospira elongata</name>
    <dbReference type="NCBI Taxonomy" id="3110268"/>
    <lineage>
        <taxon>Bacteria</taxon>
        <taxon>Pseudomonadati</taxon>
        <taxon>Pseudomonadota</taxon>
        <taxon>Gammaproteobacteria</taxon>
        <taxon>Natronospirales</taxon>
        <taxon>Natronospiraceae</taxon>
        <taxon>Natronospira</taxon>
    </lineage>
</organism>
<dbReference type="HAMAP" id="MF_01486">
    <property type="entry name" value="RecC"/>
    <property type="match status" value="1"/>
</dbReference>
<dbReference type="EMBL" id="JAYGII010000002">
    <property type="protein sequence ID" value="MEA5444605.1"/>
    <property type="molecule type" value="Genomic_DNA"/>
</dbReference>
<dbReference type="GO" id="GO:0008854">
    <property type="term" value="F:exodeoxyribonuclease V activity"/>
    <property type="evidence" value="ECO:0007669"/>
    <property type="project" value="InterPro"/>
</dbReference>
<dbReference type="GO" id="GO:0000724">
    <property type="term" value="P:double-strand break repair via homologous recombination"/>
    <property type="evidence" value="ECO:0007669"/>
    <property type="project" value="UniProtKB-UniRule"/>
</dbReference>
<comment type="function">
    <text evidence="10">A helicase/nuclease that prepares dsDNA breaks (DSB) for recombinational DNA repair. Binds to DSBs and unwinds DNA via a highly rapid and processive ATP-dependent bidirectional helicase activity. Unwinds dsDNA until it encounters a Chi (crossover hotspot instigator) sequence from the 3' direction. Cuts ssDNA a few nucleotides 3' to the Chi site. The properties and activities of the enzyme are changed at Chi. The Chi-altered holoenzyme produces a long 3'-ssDNA overhang and facilitates RecA-binding to the ssDNA for homologous DNA recombination and repair. Holoenzyme degrades any linearized DNA that is unable to undergo homologous recombination. In the holoenzyme this subunit recognizes the wild-type Chi sequence, and when added to isolated RecB increases its ATP-dependent helicase processivity.</text>
</comment>
<evidence type="ECO:0000313" key="13">
    <source>
        <dbReference type="Proteomes" id="UP001302316"/>
    </source>
</evidence>
<dbReference type="Proteomes" id="UP001302316">
    <property type="component" value="Unassembled WGS sequence"/>
</dbReference>
<name>A0AAP6JD10_9GAMM</name>
<comment type="similarity">
    <text evidence="10">Belongs to the RecC family.</text>
</comment>
<dbReference type="InterPro" id="IPR011335">
    <property type="entry name" value="Restrct_endonuc-II-like"/>
</dbReference>
<dbReference type="AlphaFoldDB" id="A0AAP6JD10"/>
<keyword evidence="5 10" id="KW-0347">Helicase</keyword>
<feature type="domain" description="RecC C-terminal" evidence="11">
    <location>
        <begin position="844"/>
        <end position="1085"/>
    </location>
</feature>
<comment type="miscellaneous">
    <text evidence="10">In the RecBCD complex, RecB has a slow 3'-5' helicase, an exonuclease activity and loads RecA onto ssDNA, RecD has a fast 5'-3' helicase activity, while RecC stimulates the ATPase and processivity of the RecB helicase and contributes to recognition of the Chi site.</text>
</comment>
<evidence type="ECO:0000256" key="4">
    <source>
        <dbReference type="ARBA" id="ARBA00022801"/>
    </source>
</evidence>
<dbReference type="InterPro" id="IPR006697">
    <property type="entry name" value="RecC"/>
</dbReference>
<keyword evidence="1 10" id="KW-0540">Nuclease</keyword>
<dbReference type="InterPro" id="IPR041500">
    <property type="entry name" value="RecC_C"/>
</dbReference>
<dbReference type="PANTHER" id="PTHR30591:SF1">
    <property type="entry name" value="RECBCD ENZYME SUBUNIT RECC"/>
    <property type="match status" value="1"/>
</dbReference>
<dbReference type="Gene3D" id="3.40.50.300">
    <property type="entry name" value="P-loop containing nucleotide triphosphate hydrolases"/>
    <property type="match status" value="2"/>
</dbReference>
<comment type="caution">
    <text evidence="12">The sequence shown here is derived from an EMBL/GenBank/DDBJ whole genome shotgun (WGS) entry which is preliminary data.</text>
</comment>
<evidence type="ECO:0000259" key="11">
    <source>
        <dbReference type="Pfam" id="PF17946"/>
    </source>
</evidence>
<accession>A0AAP6JD10</accession>
<evidence type="ECO:0000256" key="3">
    <source>
        <dbReference type="ARBA" id="ARBA00022763"/>
    </source>
</evidence>
<dbReference type="SUPFAM" id="SSF52980">
    <property type="entry name" value="Restriction endonuclease-like"/>
    <property type="match status" value="1"/>
</dbReference>
<dbReference type="GO" id="GO:0005524">
    <property type="term" value="F:ATP binding"/>
    <property type="evidence" value="ECO:0007669"/>
    <property type="project" value="UniProtKB-UniRule"/>
</dbReference>
<gene>
    <name evidence="10 12" type="primary">recC</name>
    <name evidence="12" type="ORF">VCB98_02090</name>
</gene>
<comment type="subunit">
    <text evidence="10">Heterotrimer of RecB, RecC and RecD. All subunits contribute to DNA-binding.</text>
</comment>
<dbReference type="InterPro" id="IPR013986">
    <property type="entry name" value="DExx_box_DNA_helicase_dom_sf"/>
</dbReference>
<evidence type="ECO:0000256" key="10">
    <source>
        <dbReference type="HAMAP-Rule" id="MF_01486"/>
    </source>
</evidence>
<proteinExistence type="inferred from homology"/>
<dbReference type="NCBIfam" id="TIGR01450">
    <property type="entry name" value="recC"/>
    <property type="match status" value="1"/>
</dbReference>
<dbReference type="Gene3D" id="1.10.10.990">
    <property type="match status" value="1"/>
</dbReference>
<evidence type="ECO:0000256" key="5">
    <source>
        <dbReference type="ARBA" id="ARBA00022806"/>
    </source>
</evidence>